<evidence type="ECO:0000256" key="1">
    <source>
        <dbReference type="SAM" id="MobiDB-lite"/>
    </source>
</evidence>
<name>A0A812IFZ6_9DINO</name>
<dbReference type="OrthoDB" id="2019262at2759"/>
<reference evidence="2" key="1">
    <citation type="submission" date="2021-02" db="EMBL/GenBank/DDBJ databases">
        <authorList>
            <person name="Dougan E. K."/>
            <person name="Rhodes N."/>
            <person name="Thang M."/>
            <person name="Chan C."/>
        </authorList>
    </citation>
    <scope>NUCLEOTIDE SEQUENCE</scope>
</reference>
<protein>
    <submittedName>
        <fullName evidence="2">Uncharacterized protein</fullName>
    </submittedName>
</protein>
<organism evidence="2 3">
    <name type="scientific">Symbiodinium natans</name>
    <dbReference type="NCBI Taxonomy" id="878477"/>
    <lineage>
        <taxon>Eukaryota</taxon>
        <taxon>Sar</taxon>
        <taxon>Alveolata</taxon>
        <taxon>Dinophyceae</taxon>
        <taxon>Suessiales</taxon>
        <taxon>Symbiodiniaceae</taxon>
        <taxon>Symbiodinium</taxon>
    </lineage>
</organism>
<feature type="compositionally biased region" description="Basic residues" evidence="1">
    <location>
        <begin position="280"/>
        <end position="289"/>
    </location>
</feature>
<dbReference type="EMBL" id="CAJNDS010000235">
    <property type="protein sequence ID" value="CAE7031778.1"/>
    <property type="molecule type" value="Genomic_DNA"/>
</dbReference>
<comment type="caution">
    <text evidence="2">The sequence shown here is derived from an EMBL/GenBank/DDBJ whole genome shotgun (WGS) entry which is preliminary data.</text>
</comment>
<keyword evidence="3" id="KW-1185">Reference proteome</keyword>
<gene>
    <name evidence="2" type="ORF">SNAT2548_LOCUS3822</name>
</gene>
<feature type="compositionally biased region" description="Basic residues" evidence="1">
    <location>
        <begin position="254"/>
        <end position="264"/>
    </location>
</feature>
<evidence type="ECO:0000313" key="2">
    <source>
        <dbReference type="EMBL" id="CAE7031778.1"/>
    </source>
</evidence>
<feature type="region of interest" description="Disordered" evidence="1">
    <location>
        <begin position="251"/>
        <end position="289"/>
    </location>
</feature>
<proteinExistence type="predicted"/>
<dbReference type="Proteomes" id="UP000604046">
    <property type="component" value="Unassembled WGS sequence"/>
</dbReference>
<sequence>MVTCFWAPLYSSQPQKGCPYYGRVTELLRYFSVDTDLDDALAAFAEADSAAVLSEDSDFFRYEGGTFPIYEGFEIVRSRLELIPAFGCRESGAKKRVLGPKPTMVGRMPAFIDVQRTGIYTRGACSPLTRMLGNPHAWLRPLRQALYSRFGLGAVREVFPSWDARAGKVVWSNDEVLPDDAMDHLLEDPVLALQRLVPDLEEQVPADVDAVLRWRHIFGVHAVVHELCCAAKDSSLFRALVEDTILAASAPTKRSGKGKGKPGKNARSSEGQISILGNRKGLRRANRTT</sequence>
<accession>A0A812IFZ6</accession>
<dbReference type="AlphaFoldDB" id="A0A812IFZ6"/>
<evidence type="ECO:0000313" key="3">
    <source>
        <dbReference type="Proteomes" id="UP000604046"/>
    </source>
</evidence>